<dbReference type="AlphaFoldDB" id="A0A0D2Q9T8"/>
<proteinExistence type="inferred from homology"/>
<reference evidence="13" key="1">
    <citation type="submission" date="2014-04" db="EMBL/GenBank/DDBJ databases">
        <title>Evolutionary Origins and Diversification of the Mycorrhizal Mutualists.</title>
        <authorList>
            <consortium name="DOE Joint Genome Institute"/>
            <consortium name="Mycorrhizal Genomics Consortium"/>
            <person name="Kohler A."/>
            <person name="Kuo A."/>
            <person name="Nagy L.G."/>
            <person name="Floudas D."/>
            <person name="Copeland A."/>
            <person name="Barry K.W."/>
            <person name="Cichocki N."/>
            <person name="Veneault-Fourrey C."/>
            <person name="LaButti K."/>
            <person name="Lindquist E.A."/>
            <person name="Lipzen A."/>
            <person name="Lundell T."/>
            <person name="Morin E."/>
            <person name="Murat C."/>
            <person name="Riley R."/>
            <person name="Ohm R."/>
            <person name="Sun H."/>
            <person name="Tunlid A."/>
            <person name="Henrissat B."/>
            <person name="Grigoriev I.V."/>
            <person name="Hibbett D.S."/>
            <person name="Martin F."/>
        </authorList>
    </citation>
    <scope>NUCLEOTIDE SEQUENCE [LARGE SCALE GENOMIC DNA]</scope>
    <source>
        <strain evidence="13">FD-334 SS-4</strain>
    </source>
</reference>
<evidence type="ECO:0000256" key="9">
    <source>
        <dbReference type="ARBA" id="ARBA00023136"/>
    </source>
</evidence>
<keyword evidence="13" id="KW-1185">Reference proteome</keyword>
<evidence type="ECO:0000256" key="10">
    <source>
        <dbReference type="RuleBase" id="RU363075"/>
    </source>
</evidence>
<dbReference type="GO" id="GO:0006487">
    <property type="term" value="P:protein N-linked glycosylation"/>
    <property type="evidence" value="ECO:0007669"/>
    <property type="project" value="TreeGrafter"/>
</dbReference>
<dbReference type="PANTHER" id="PTHR22760:SF2">
    <property type="entry name" value="ALPHA-1,2-MANNOSYLTRANSFERASE ALG9"/>
    <property type="match status" value="1"/>
</dbReference>
<keyword evidence="7 10" id="KW-0256">Endoplasmic reticulum</keyword>
<dbReference type="PANTHER" id="PTHR22760">
    <property type="entry name" value="GLYCOSYLTRANSFERASE"/>
    <property type="match status" value="1"/>
</dbReference>
<dbReference type="Proteomes" id="UP000054270">
    <property type="component" value="Unassembled WGS sequence"/>
</dbReference>
<evidence type="ECO:0000313" key="13">
    <source>
        <dbReference type="Proteomes" id="UP000054270"/>
    </source>
</evidence>
<dbReference type="EC" id="2.4.1.-" evidence="10"/>
<feature type="region of interest" description="Disordered" evidence="11">
    <location>
        <begin position="1"/>
        <end position="27"/>
    </location>
</feature>
<feature type="transmembrane region" description="Helical" evidence="10">
    <location>
        <begin position="367"/>
        <end position="384"/>
    </location>
</feature>
<evidence type="ECO:0000256" key="2">
    <source>
        <dbReference type="ARBA" id="ARBA00004922"/>
    </source>
</evidence>
<dbReference type="GO" id="GO:0000026">
    <property type="term" value="F:alpha-1,2-mannosyltransferase activity"/>
    <property type="evidence" value="ECO:0007669"/>
    <property type="project" value="TreeGrafter"/>
</dbReference>
<keyword evidence="6 10" id="KW-0812">Transmembrane</keyword>
<evidence type="ECO:0000256" key="6">
    <source>
        <dbReference type="ARBA" id="ARBA00022692"/>
    </source>
</evidence>
<keyword evidence="8 10" id="KW-1133">Transmembrane helix</keyword>
<dbReference type="Pfam" id="PF03901">
    <property type="entry name" value="Glyco_transf_22"/>
    <property type="match status" value="1"/>
</dbReference>
<evidence type="ECO:0000256" key="3">
    <source>
        <dbReference type="ARBA" id="ARBA00007063"/>
    </source>
</evidence>
<dbReference type="UniPathway" id="UPA00378"/>
<sequence>MSSRVQNISFRRPTNVEEKPKPAPAARHTGILQDQLRRAQRRPWMPSFSLAVRILLLVRIAGAMYTNISDCDEVFNFWEPLHFLDQGYGFQTWELSPVYALRSWAYILLHIIPPHIGKLVLPGDKRAAFFAVRISLALISTLVEAKLYRTIVERINERVGRYFFFFTLFSAGMWISSTALLPSTFAMYTTSLAMSYAFIPTSSRNTHRTFAATLLFAVGGIVGWPFALALAIPFIFEELFVYGADVVTPEDRVIWLTQRAARLIGSGVVALLILVPVIAIDSLAYGKLAIVPWNIVHYNIFGGTERGPELYGTEPLDFYVKNLILNFNYLPLFGLLSLPALVVSYFIDRKRLGFYTPSANQSSPFTVLALRLAPMYLWIAILSLQPHKEERFMFPAYPLICFNAAVCVYLLRGWLEVAYIKSTNSPYRASQSLIFTNFTFSLVVASSVIGISRIIALSQYYHAPLGIAFQFQISEIPRLLNVTGLLPVYPEGTLEEDTPRIDLTPIKELNLTLCLGKEWHLFPGNYLVPNGIKVEFIKSEFDGMLPRHFEEKLTADDEINSLSGNHTALLDISKNWWIKPQTTYVPQDLNDLNKEDLSHYVPVSQCDYLVDLDFPQHPVSTPLEPRYAAMPDTWERVICQPFLDARHSTLLTRAFWLPGQLWQGSNEFGDYCLLKNIKQVNEKVDRVSKMARWT</sequence>
<dbReference type="InterPro" id="IPR005599">
    <property type="entry name" value="GPI_mannosylTrfase"/>
</dbReference>
<keyword evidence="9 10" id="KW-0472">Membrane</keyword>
<feature type="transmembrane region" description="Helical" evidence="10">
    <location>
        <begin position="211"/>
        <end position="236"/>
    </location>
</feature>
<evidence type="ECO:0000256" key="5">
    <source>
        <dbReference type="ARBA" id="ARBA00022679"/>
    </source>
</evidence>
<keyword evidence="5 12" id="KW-0808">Transferase</keyword>
<name>A0A0D2Q9T8_HYPSF</name>
<gene>
    <name evidence="12" type="ORF">HYPSUDRAFT_33814</name>
</gene>
<evidence type="ECO:0000256" key="4">
    <source>
        <dbReference type="ARBA" id="ARBA00022676"/>
    </source>
</evidence>
<feature type="transmembrane region" description="Helical" evidence="10">
    <location>
        <begin position="260"/>
        <end position="280"/>
    </location>
</feature>
<evidence type="ECO:0000256" key="8">
    <source>
        <dbReference type="ARBA" id="ARBA00022989"/>
    </source>
</evidence>
<feature type="transmembrane region" description="Helical" evidence="10">
    <location>
        <begin position="435"/>
        <end position="456"/>
    </location>
</feature>
<accession>A0A0D2Q9T8</accession>
<evidence type="ECO:0000256" key="1">
    <source>
        <dbReference type="ARBA" id="ARBA00004477"/>
    </source>
</evidence>
<evidence type="ECO:0000256" key="11">
    <source>
        <dbReference type="SAM" id="MobiDB-lite"/>
    </source>
</evidence>
<feature type="transmembrane region" description="Helical" evidence="10">
    <location>
        <begin position="396"/>
        <end position="415"/>
    </location>
</feature>
<protein>
    <recommendedName>
        <fullName evidence="10">Mannosyltransferase</fullName>
        <ecNumber evidence="10">2.4.1.-</ecNumber>
    </recommendedName>
</protein>
<comment type="similarity">
    <text evidence="3 10">Belongs to the glycosyltransferase 22 family.</text>
</comment>
<organism evidence="12 13">
    <name type="scientific">Hypholoma sublateritium (strain FD-334 SS-4)</name>
    <dbReference type="NCBI Taxonomy" id="945553"/>
    <lineage>
        <taxon>Eukaryota</taxon>
        <taxon>Fungi</taxon>
        <taxon>Dikarya</taxon>
        <taxon>Basidiomycota</taxon>
        <taxon>Agaricomycotina</taxon>
        <taxon>Agaricomycetes</taxon>
        <taxon>Agaricomycetidae</taxon>
        <taxon>Agaricales</taxon>
        <taxon>Agaricineae</taxon>
        <taxon>Strophariaceae</taxon>
        <taxon>Hypholoma</taxon>
    </lineage>
</organism>
<dbReference type="OMA" id="PRDMHAK"/>
<feature type="transmembrane region" description="Helical" evidence="10">
    <location>
        <begin position="159"/>
        <end position="175"/>
    </location>
</feature>
<feature type="transmembrane region" description="Helical" evidence="10">
    <location>
        <begin position="329"/>
        <end position="347"/>
    </location>
</feature>
<evidence type="ECO:0000313" key="12">
    <source>
        <dbReference type="EMBL" id="KJA28430.1"/>
    </source>
</evidence>
<dbReference type="EMBL" id="KN817521">
    <property type="protein sequence ID" value="KJA28430.1"/>
    <property type="molecule type" value="Genomic_DNA"/>
</dbReference>
<dbReference type="OrthoDB" id="497541at2759"/>
<dbReference type="STRING" id="945553.A0A0D2Q9T8"/>
<keyword evidence="4 10" id="KW-0328">Glycosyltransferase</keyword>
<comment type="subcellular location">
    <subcellularLocation>
        <location evidence="1 10">Endoplasmic reticulum membrane</location>
        <topology evidence="1 10">Multi-pass membrane protein</topology>
    </subcellularLocation>
</comment>
<dbReference type="GO" id="GO:0005789">
    <property type="term" value="C:endoplasmic reticulum membrane"/>
    <property type="evidence" value="ECO:0007669"/>
    <property type="project" value="UniProtKB-SubCell"/>
</dbReference>
<comment type="pathway">
    <text evidence="2">Protein modification; protein glycosylation.</text>
</comment>
<evidence type="ECO:0000256" key="7">
    <source>
        <dbReference type="ARBA" id="ARBA00022824"/>
    </source>
</evidence>